<dbReference type="Pfam" id="PF04381">
    <property type="entry name" value="RdgC"/>
    <property type="match status" value="1"/>
</dbReference>
<organism evidence="7 8">
    <name type="scientific">Sulfurisoma sediminicola</name>
    <dbReference type="NCBI Taxonomy" id="1381557"/>
    <lineage>
        <taxon>Bacteria</taxon>
        <taxon>Pseudomonadati</taxon>
        <taxon>Pseudomonadota</taxon>
        <taxon>Betaproteobacteria</taxon>
        <taxon>Nitrosomonadales</taxon>
        <taxon>Sterolibacteriaceae</taxon>
        <taxon>Sulfurisoma</taxon>
    </lineage>
</organism>
<dbReference type="GO" id="GO:0005737">
    <property type="term" value="C:cytoplasm"/>
    <property type="evidence" value="ECO:0007669"/>
    <property type="project" value="UniProtKB-UniRule"/>
</dbReference>
<dbReference type="Proteomes" id="UP000268908">
    <property type="component" value="Unassembled WGS sequence"/>
</dbReference>
<dbReference type="InterPro" id="IPR007476">
    <property type="entry name" value="RdgC"/>
</dbReference>
<dbReference type="GO" id="GO:0003690">
    <property type="term" value="F:double-stranded DNA binding"/>
    <property type="evidence" value="ECO:0007669"/>
    <property type="project" value="TreeGrafter"/>
</dbReference>
<dbReference type="EMBL" id="RCCI01000005">
    <property type="protein sequence ID" value="RLJ64828.1"/>
    <property type="molecule type" value="Genomic_DNA"/>
</dbReference>
<dbReference type="GO" id="GO:0000018">
    <property type="term" value="P:regulation of DNA recombination"/>
    <property type="evidence" value="ECO:0007669"/>
    <property type="project" value="TreeGrafter"/>
</dbReference>
<evidence type="ECO:0000256" key="6">
    <source>
        <dbReference type="HAMAP-Rule" id="MF_00194"/>
    </source>
</evidence>
<dbReference type="AlphaFoldDB" id="A0A497XFC1"/>
<evidence type="ECO:0000256" key="1">
    <source>
        <dbReference type="ARBA" id="ARBA00004453"/>
    </source>
</evidence>
<dbReference type="PANTHER" id="PTHR38103">
    <property type="entry name" value="RECOMBINATION-ASSOCIATED PROTEIN RDGC"/>
    <property type="match status" value="1"/>
</dbReference>
<dbReference type="GO" id="GO:0043590">
    <property type="term" value="C:bacterial nucleoid"/>
    <property type="evidence" value="ECO:0007669"/>
    <property type="project" value="TreeGrafter"/>
</dbReference>
<evidence type="ECO:0000313" key="7">
    <source>
        <dbReference type="EMBL" id="RLJ64828.1"/>
    </source>
</evidence>
<dbReference type="NCBIfam" id="NF001464">
    <property type="entry name" value="PRK00321.1-5"/>
    <property type="match status" value="1"/>
</dbReference>
<evidence type="ECO:0000313" key="8">
    <source>
        <dbReference type="Proteomes" id="UP000268908"/>
    </source>
</evidence>
<evidence type="ECO:0000256" key="5">
    <source>
        <dbReference type="ARBA" id="ARBA00023172"/>
    </source>
</evidence>
<proteinExistence type="inferred from homology"/>
<comment type="subcellular location">
    <subcellularLocation>
        <location evidence="1 6">Cytoplasm</location>
        <location evidence="1 6">Nucleoid</location>
    </subcellularLocation>
</comment>
<keyword evidence="4 6" id="KW-0963">Cytoplasm</keyword>
<dbReference type="GO" id="GO:0006310">
    <property type="term" value="P:DNA recombination"/>
    <property type="evidence" value="ECO:0007669"/>
    <property type="project" value="UniProtKB-UniRule"/>
</dbReference>
<dbReference type="NCBIfam" id="NF001463">
    <property type="entry name" value="PRK00321.1-4"/>
    <property type="match status" value="1"/>
</dbReference>
<dbReference type="PANTHER" id="PTHR38103:SF1">
    <property type="entry name" value="RECOMBINATION-ASSOCIATED PROTEIN RDGC"/>
    <property type="match status" value="1"/>
</dbReference>
<reference evidence="7 8" key="1">
    <citation type="submission" date="2018-10" db="EMBL/GenBank/DDBJ databases">
        <title>Genomic Encyclopedia of Type Strains, Phase IV (KMG-IV): sequencing the most valuable type-strain genomes for metagenomic binning, comparative biology and taxonomic classification.</title>
        <authorList>
            <person name="Goeker M."/>
        </authorList>
    </citation>
    <scope>NUCLEOTIDE SEQUENCE [LARGE SCALE GENOMIC DNA]</scope>
    <source>
        <strain evidence="7 8">DSM 26916</strain>
    </source>
</reference>
<evidence type="ECO:0000256" key="4">
    <source>
        <dbReference type="ARBA" id="ARBA00022490"/>
    </source>
</evidence>
<gene>
    <name evidence="6" type="primary">rdgC</name>
    <name evidence="7" type="ORF">DFR35_1476</name>
</gene>
<keyword evidence="8" id="KW-1185">Reference proteome</keyword>
<evidence type="ECO:0000256" key="3">
    <source>
        <dbReference type="ARBA" id="ARBA00022296"/>
    </source>
</evidence>
<name>A0A497XFC1_9PROT</name>
<dbReference type="OrthoDB" id="5290530at2"/>
<dbReference type="HAMAP" id="MF_00194">
    <property type="entry name" value="RdgC"/>
    <property type="match status" value="1"/>
</dbReference>
<comment type="similarity">
    <text evidence="2 6">Belongs to the RdgC family.</text>
</comment>
<accession>A0A497XFC1</accession>
<comment type="caution">
    <text evidence="7">The sequence shown here is derived from an EMBL/GenBank/DDBJ whole genome shotgun (WGS) entry which is preliminary data.</text>
</comment>
<keyword evidence="5 6" id="KW-0233">DNA recombination</keyword>
<sequence length="299" mass="33238">MWFRNLRLYRLSPAWDMDAPRLNALLADHPLARCGSQDMVSRGWVYPRYEGEFVHAVNRCWLIALGVEQKLLPAAVVREATNERAATIEAEQGRKVGRKEMRDLREHVTQELLPRAFTRRRTTWGWLDPVSGWLVLDAGSDSKAEEFIEALLKCAPGMPLRPLQTQVSPGTAMTEWLAAGEGPAGFGIDDELELRPPTPANAAIRYVHLGLEGEEIRAHIAAGKTATKLGLTWSDRVSFVLTDKLQVKRLGFLDIIREQAADAQNADEQFDIDFTLMSGEVARLLGDLVPALGGEAQSD</sequence>
<comment type="function">
    <text evidence="6">May be involved in recombination.</text>
</comment>
<protein>
    <recommendedName>
        <fullName evidence="3 6">Recombination-associated protein RdgC</fullName>
    </recommendedName>
</protein>
<evidence type="ECO:0000256" key="2">
    <source>
        <dbReference type="ARBA" id="ARBA00008657"/>
    </source>
</evidence>